<dbReference type="AlphaFoldDB" id="A0A1M7HEG1"/>
<keyword evidence="3 8" id="KW-0436">Ligase</keyword>
<feature type="binding site" evidence="8">
    <location>
        <begin position="26"/>
        <end position="31"/>
    </location>
    <ligand>
        <name>ATP</name>
        <dbReference type="ChEBI" id="CHEBI:30616"/>
    </ligand>
</feature>
<name>A0A1M7HEG1_9FIRM</name>
<dbReference type="HAMAP" id="MF_01161">
    <property type="entry name" value="tRNA_Ile_lys_synt"/>
    <property type="match status" value="1"/>
</dbReference>
<comment type="catalytic activity">
    <reaction evidence="7 8">
        <text>cytidine(34) in tRNA(Ile2) + L-lysine + ATP = lysidine(34) in tRNA(Ile2) + AMP + diphosphate + H(+)</text>
        <dbReference type="Rhea" id="RHEA:43744"/>
        <dbReference type="Rhea" id="RHEA-COMP:10625"/>
        <dbReference type="Rhea" id="RHEA-COMP:10670"/>
        <dbReference type="ChEBI" id="CHEBI:15378"/>
        <dbReference type="ChEBI" id="CHEBI:30616"/>
        <dbReference type="ChEBI" id="CHEBI:32551"/>
        <dbReference type="ChEBI" id="CHEBI:33019"/>
        <dbReference type="ChEBI" id="CHEBI:82748"/>
        <dbReference type="ChEBI" id="CHEBI:83665"/>
        <dbReference type="ChEBI" id="CHEBI:456215"/>
        <dbReference type="EC" id="6.3.4.19"/>
    </reaction>
</comment>
<comment type="similarity">
    <text evidence="8">Belongs to the tRNA(Ile)-lysidine synthase family.</text>
</comment>
<dbReference type="SUPFAM" id="SSF56037">
    <property type="entry name" value="PheT/TilS domain"/>
    <property type="match status" value="1"/>
</dbReference>
<organism evidence="11 12">
    <name type="scientific">Anaerosporobacter mobilis DSM 15930</name>
    <dbReference type="NCBI Taxonomy" id="1120996"/>
    <lineage>
        <taxon>Bacteria</taxon>
        <taxon>Bacillati</taxon>
        <taxon>Bacillota</taxon>
        <taxon>Clostridia</taxon>
        <taxon>Lachnospirales</taxon>
        <taxon>Lachnospiraceae</taxon>
        <taxon>Anaerosporobacter</taxon>
    </lineage>
</organism>
<comment type="subcellular location">
    <subcellularLocation>
        <location evidence="1 8">Cytoplasm</location>
    </subcellularLocation>
</comment>
<keyword evidence="6 8" id="KW-0067">ATP-binding</keyword>
<dbReference type="GO" id="GO:0032267">
    <property type="term" value="F:tRNA(Ile)-lysidine synthase activity"/>
    <property type="evidence" value="ECO:0007669"/>
    <property type="project" value="UniProtKB-EC"/>
</dbReference>
<dbReference type="InterPro" id="IPR012795">
    <property type="entry name" value="tRNA_Ile_lys_synt_N"/>
</dbReference>
<evidence type="ECO:0000256" key="9">
    <source>
        <dbReference type="SAM" id="Phobius"/>
    </source>
</evidence>
<evidence type="ECO:0000256" key="3">
    <source>
        <dbReference type="ARBA" id="ARBA00022598"/>
    </source>
</evidence>
<dbReference type="InterPro" id="IPR012796">
    <property type="entry name" value="Lysidine-tRNA-synth_C"/>
</dbReference>
<dbReference type="InterPro" id="IPR014729">
    <property type="entry name" value="Rossmann-like_a/b/a_fold"/>
</dbReference>
<proteinExistence type="inferred from homology"/>
<dbReference type="EC" id="6.3.4.19" evidence="8"/>
<reference evidence="11 12" key="1">
    <citation type="submission" date="2016-11" db="EMBL/GenBank/DDBJ databases">
        <authorList>
            <person name="Jaros S."/>
            <person name="Januszkiewicz K."/>
            <person name="Wedrychowicz H."/>
        </authorList>
    </citation>
    <scope>NUCLEOTIDE SEQUENCE [LARGE SCALE GENOMIC DNA]</scope>
    <source>
        <strain evidence="11 12">DSM 15930</strain>
    </source>
</reference>
<dbReference type="RefSeq" id="WP_073284970.1">
    <property type="nucleotide sequence ID" value="NZ_FRCP01000008.1"/>
</dbReference>
<dbReference type="SUPFAM" id="SSF52402">
    <property type="entry name" value="Adenine nucleotide alpha hydrolases-like"/>
    <property type="match status" value="1"/>
</dbReference>
<keyword evidence="9" id="KW-0812">Transmembrane</keyword>
<dbReference type="Gene3D" id="1.20.59.20">
    <property type="match status" value="1"/>
</dbReference>
<evidence type="ECO:0000256" key="2">
    <source>
        <dbReference type="ARBA" id="ARBA00022490"/>
    </source>
</evidence>
<keyword evidence="9" id="KW-1133">Transmembrane helix</keyword>
<dbReference type="GO" id="GO:0005737">
    <property type="term" value="C:cytoplasm"/>
    <property type="evidence" value="ECO:0007669"/>
    <property type="project" value="UniProtKB-SubCell"/>
</dbReference>
<accession>A0A1M7HEG1</accession>
<dbReference type="GO" id="GO:0005524">
    <property type="term" value="F:ATP binding"/>
    <property type="evidence" value="ECO:0007669"/>
    <property type="project" value="UniProtKB-UniRule"/>
</dbReference>
<dbReference type="InterPro" id="IPR012094">
    <property type="entry name" value="tRNA_Ile_lys_synt"/>
</dbReference>
<evidence type="ECO:0000313" key="12">
    <source>
        <dbReference type="Proteomes" id="UP000184038"/>
    </source>
</evidence>
<dbReference type="Pfam" id="PF01171">
    <property type="entry name" value="ATP_bind_3"/>
    <property type="match status" value="1"/>
</dbReference>
<keyword evidence="5 8" id="KW-0547">Nucleotide-binding</keyword>
<protein>
    <recommendedName>
        <fullName evidence="8">tRNA(Ile)-lysidine synthase</fullName>
        <ecNumber evidence="8">6.3.4.19</ecNumber>
    </recommendedName>
    <alternativeName>
        <fullName evidence="8">tRNA(Ile)-2-lysyl-cytidine synthase</fullName>
    </alternativeName>
    <alternativeName>
        <fullName evidence="8">tRNA(Ile)-lysidine synthetase</fullName>
    </alternativeName>
</protein>
<evidence type="ECO:0000256" key="7">
    <source>
        <dbReference type="ARBA" id="ARBA00048539"/>
    </source>
</evidence>
<evidence type="ECO:0000259" key="10">
    <source>
        <dbReference type="SMART" id="SM00977"/>
    </source>
</evidence>
<sequence>MLNKVKQYIESNRMLRNKEKVVLGVSGGADSVCLFFVLLALRDTYQLELHVVHVNHMIRGEEADVDQDYVERICKENTIPFHLVKEDVKKYAKEQHLSEEEAGRNIRYQAFEQVREEYNCDVIAVAHNSNDCAETMLFQLVRGSGLTGLTGIPSVRDRIIRPLLCITRKEIEQYLDAQGIPYQTDATNLQTEYTRNKIRLQVLPYLEKHINSQAISHIVKSAQMLKEVEEFIEKQTKICYNRLVQCKDARYCFDREEFLKEDTVIQKTVVREILRNLSGQLKDVESIHIEDICGLAAKGVGKKIDLPYGIVAYNGYKNLILTNNKVTISDNDFMEGKEYPLIEEPRESSLDLINKQSGVIDLASGEKLGYVTHTLTQNEKANLLDKKLNVWDTNQNVISSIDLQVYQNTNFYEEYKKSMINTRNGYTKCFDYDKIKNAVQLRTRREGDYMQIDAKGGTKKLKSIFIDKKIPQKDRNLIPLLADGNHIMWILGSRISEAYKLSESTKTILIVYLFGGK</sequence>
<dbReference type="EMBL" id="FRCP01000008">
    <property type="protein sequence ID" value="SHM26849.1"/>
    <property type="molecule type" value="Genomic_DNA"/>
</dbReference>
<dbReference type="CDD" id="cd01992">
    <property type="entry name" value="TilS_N"/>
    <property type="match status" value="1"/>
</dbReference>
<evidence type="ECO:0000256" key="8">
    <source>
        <dbReference type="HAMAP-Rule" id="MF_01161"/>
    </source>
</evidence>
<comment type="function">
    <text evidence="8">Ligates lysine onto the cytidine present at position 34 of the AUA codon-specific tRNA(Ile) that contains the anticodon CAU, in an ATP-dependent manner. Cytidine is converted to lysidine, thus changing the amino acid specificity of the tRNA from methionine to isoleucine.</text>
</comment>
<evidence type="ECO:0000256" key="5">
    <source>
        <dbReference type="ARBA" id="ARBA00022741"/>
    </source>
</evidence>
<dbReference type="SMART" id="SM00977">
    <property type="entry name" value="TilS_C"/>
    <property type="match status" value="1"/>
</dbReference>
<evidence type="ECO:0000256" key="4">
    <source>
        <dbReference type="ARBA" id="ARBA00022694"/>
    </source>
</evidence>
<keyword evidence="9" id="KW-0472">Membrane</keyword>
<dbReference type="PANTHER" id="PTHR43033">
    <property type="entry name" value="TRNA(ILE)-LYSIDINE SYNTHASE-RELATED"/>
    <property type="match status" value="1"/>
</dbReference>
<dbReference type="PANTHER" id="PTHR43033:SF1">
    <property type="entry name" value="TRNA(ILE)-LYSIDINE SYNTHASE-RELATED"/>
    <property type="match status" value="1"/>
</dbReference>
<dbReference type="Pfam" id="PF11734">
    <property type="entry name" value="TilS_C"/>
    <property type="match status" value="1"/>
</dbReference>
<evidence type="ECO:0000313" key="11">
    <source>
        <dbReference type="EMBL" id="SHM26849.1"/>
    </source>
</evidence>
<dbReference type="OrthoDB" id="9807403at2"/>
<keyword evidence="4 8" id="KW-0819">tRNA processing</keyword>
<dbReference type="InterPro" id="IPR011063">
    <property type="entry name" value="TilS/TtcA_N"/>
</dbReference>
<keyword evidence="2 8" id="KW-0963">Cytoplasm</keyword>
<dbReference type="NCBIfam" id="TIGR02433">
    <property type="entry name" value="lysidine_TilS_C"/>
    <property type="match status" value="1"/>
</dbReference>
<dbReference type="Gene3D" id="3.40.50.620">
    <property type="entry name" value="HUPs"/>
    <property type="match status" value="1"/>
</dbReference>
<dbReference type="GO" id="GO:0006400">
    <property type="term" value="P:tRNA modification"/>
    <property type="evidence" value="ECO:0007669"/>
    <property type="project" value="UniProtKB-UniRule"/>
</dbReference>
<evidence type="ECO:0000256" key="1">
    <source>
        <dbReference type="ARBA" id="ARBA00004496"/>
    </source>
</evidence>
<dbReference type="NCBIfam" id="TIGR02432">
    <property type="entry name" value="lysidine_TilS_N"/>
    <property type="match status" value="1"/>
</dbReference>
<dbReference type="SUPFAM" id="SSF82829">
    <property type="entry name" value="MesJ substrate recognition domain-like"/>
    <property type="match status" value="1"/>
</dbReference>
<keyword evidence="12" id="KW-1185">Reference proteome</keyword>
<evidence type="ECO:0000256" key="6">
    <source>
        <dbReference type="ARBA" id="ARBA00022840"/>
    </source>
</evidence>
<comment type="domain">
    <text evidence="8">The N-terminal region contains the highly conserved SGGXDS motif, predicted to be a P-loop motif involved in ATP binding.</text>
</comment>
<feature type="domain" description="Lysidine-tRNA(Ile) synthetase C-terminal" evidence="10">
    <location>
        <begin position="439"/>
        <end position="511"/>
    </location>
</feature>
<dbReference type="STRING" id="1120996.SAMN02746066_01320"/>
<feature type="transmembrane region" description="Helical" evidence="9">
    <location>
        <begin position="21"/>
        <end position="41"/>
    </location>
</feature>
<gene>
    <name evidence="8" type="primary">tilS</name>
    <name evidence="11" type="ORF">SAMN02746066_01320</name>
</gene>
<dbReference type="Proteomes" id="UP000184038">
    <property type="component" value="Unassembled WGS sequence"/>
</dbReference>